<keyword evidence="9" id="KW-1185">Reference proteome</keyword>
<organism evidence="8 9">
    <name type="scientific">Culicoidibacter larvae</name>
    <dbReference type="NCBI Taxonomy" id="2579976"/>
    <lineage>
        <taxon>Bacteria</taxon>
        <taxon>Bacillati</taxon>
        <taxon>Bacillota</taxon>
        <taxon>Culicoidibacteria</taxon>
        <taxon>Culicoidibacterales</taxon>
        <taxon>Culicoidibacteraceae</taxon>
        <taxon>Culicoidibacter</taxon>
    </lineage>
</organism>
<evidence type="ECO:0000256" key="5">
    <source>
        <dbReference type="ARBA" id="ARBA00023136"/>
    </source>
</evidence>
<evidence type="ECO:0000256" key="1">
    <source>
        <dbReference type="ARBA" id="ARBA00004651"/>
    </source>
</evidence>
<feature type="transmembrane region" description="Helical" evidence="6">
    <location>
        <begin position="12"/>
        <end position="35"/>
    </location>
</feature>
<dbReference type="CDD" id="cd16380">
    <property type="entry name" value="YitT_C"/>
    <property type="match status" value="1"/>
</dbReference>
<accession>A0A5R8Q9V1</accession>
<evidence type="ECO:0000313" key="9">
    <source>
        <dbReference type="Proteomes" id="UP000306912"/>
    </source>
</evidence>
<dbReference type="Gene3D" id="3.30.70.120">
    <property type="match status" value="1"/>
</dbReference>
<reference evidence="8 9" key="1">
    <citation type="submission" date="2019-05" db="EMBL/GenBank/DDBJ databases">
        <title>Culicoidintestinum kansasii gen. nov., sp. nov. from the gastrointestinal tract of the biting midge, Culicoides sonorensis.</title>
        <authorList>
            <person name="Neupane S."/>
            <person name="Ghosh A."/>
            <person name="Gunther S."/>
            <person name="Martin K."/>
            <person name="Zurek L."/>
        </authorList>
    </citation>
    <scope>NUCLEOTIDE SEQUENCE [LARGE SCALE GENOMIC DNA]</scope>
    <source>
        <strain evidence="8 9">CS-1</strain>
    </source>
</reference>
<evidence type="ECO:0000256" key="6">
    <source>
        <dbReference type="SAM" id="Phobius"/>
    </source>
</evidence>
<evidence type="ECO:0000259" key="7">
    <source>
        <dbReference type="Pfam" id="PF10035"/>
    </source>
</evidence>
<dbReference type="OrthoDB" id="1758221at2"/>
<keyword evidence="3 6" id="KW-0812">Transmembrane</keyword>
<feature type="transmembrane region" description="Helical" evidence="6">
    <location>
        <begin position="112"/>
        <end position="133"/>
    </location>
</feature>
<feature type="transmembrane region" description="Helical" evidence="6">
    <location>
        <begin position="55"/>
        <end position="80"/>
    </location>
</feature>
<feature type="transmembrane region" description="Helical" evidence="6">
    <location>
        <begin position="87"/>
        <end position="106"/>
    </location>
</feature>
<gene>
    <name evidence="8" type="ORF">FEZ08_08345</name>
</gene>
<dbReference type="InterPro" id="IPR003740">
    <property type="entry name" value="YitT"/>
</dbReference>
<evidence type="ECO:0000313" key="8">
    <source>
        <dbReference type="EMBL" id="TLG72704.1"/>
    </source>
</evidence>
<dbReference type="EMBL" id="VBWP01000007">
    <property type="protein sequence ID" value="TLG72704.1"/>
    <property type="molecule type" value="Genomic_DNA"/>
</dbReference>
<dbReference type="PANTHER" id="PTHR33545">
    <property type="entry name" value="UPF0750 MEMBRANE PROTEIN YITT-RELATED"/>
    <property type="match status" value="1"/>
</dbReference>
<comment type="subcellular location">
    <subcellularLocation>
        <location evidence="1">Cell membrane</location>
        <topology evidence="1">Multi-pass membrane protein</topology>
    </subcellularLocation>
</comment>
<dbReference type="InParanoid" id="A0A5R8Q9V1"/>
<dbReference type="InterPro" id="IPR051461">
    <property type="entry name" value="UPF0750_membrane"/>
</dbReference>
<evidence type="ECO:0000256" key="3">
    <source>
        <dbReference type="ARBA" id="ARBA00022692"/>
    </source>
</evidence>
<comment type="caution">
    <text evidence="8">The sequence shown here is derived from an EMBL/GenBank/DDBJ whole genome shotgun (WGS) entry which is preliminary data.</text>
</comment>
<feature type="transmembrane region" description="Helical" evidence="6">
    <location>
        <begin position="154"/>
        <end position="176"/>
    </location>
</feature>
<name>A0A5R8Q9V1_9FIRM</name>
<proteinExistence type="predicted"/>
<dbReference type="Pfam" id="PF10035">
    <property type="entry name" value="DUF2179"/>
    <property type="match status" value="1"/>
</dbReference>
<dbReference type="FunCoup" id="A0A5R8Q9V1">
    <property type="interactions" value="5"/>
</dbReference>
<dbReference type="InterPro" id="IPR015867">
    <property type="entry name" value="N-reg_PII/ATP_PRibTrfase_C"/>
</dbReference>
<dbReference type="PANTHER" id="PTHR33545:SF9">
    <property type="entry name" value="UPF0750 MEMBRANE PROTEIN YITE"/>
    <property type="match status" value="1"/>
</dbReference>
<dbReference type="Pfam" id="PF02588">
    <property type="entry name" value="YitT_membrane"/>
    <property type="match status" value="1"/>
</dbReference>
<keyword evidence="5 6" id="KW-0472">Membrane</keyword>
<dbReference type="AlphaFoldDB" id="A0A5R8Q9V1"/>
<evidence type="ECO:0000256" key="2">
    <source>
        <dbReference type="ARBA" id="ARBA00022475"/>
    </source>
</evidence>
<protein>
    <submittedName>
        <fullName evidence="8">YitT family protein</fullName>
    </submittedName>
</protein>
<evidence type="ECO:0000256" key="4">
    <source>
        <dbReference type="ARBA" id="ARBA00022989"/>
    </source>
</evidence>
<dbReference type="GO" id="GO:0005886">
    <property type="term" value="C:plasma membrane"/>
    <property type="evidence" value="ECO:0007669"/>
    <property type="project" value="UniProtKB-SubCell"/>
</dbReference>
<dbReference type="InterPro" id="IPR019264">
    <property type="entry name" value="DUF2179"/>
</dbReference>
<dbReference type="RefSeq" id="WP_138191302.1">
    <property type="nucleotide sequence ID" value="NZ_VBWP01000007.1"/>
</dbReference>
<keyword evidence="2" id="KW-1003">Cell membrane</keyword>
<feature type="domain" description="DUF2179" evidence="7">
    <location>
        <begin position="230"/>
        <end position="284"/>
    </location>
</feature>
<dbReference type="Proteomes" id="UP000306912">
    <property type="component" value="Unassembled WGS sequence"/>
</dbReference>
<sequence length="307" mass="33929">MIFETHKNKWVDMAWNLAILVFGTFLIALAIQLFYVPHNIVAGGVSGLAIVFNILFQWNIATFTLIVNAVLLVIGSFMLGKEFLAKTLLGSVLLPFFMGIIPAYNVVPDDTLTAVIFGALITGVGIILVFFANGSTGGTTVPPMIFNKYFGMKFATGVMLCDAAVMTSAIFLVAIGKLEFEMLLYATVSIVIIKVVTDYFETGLTRSSAVYIISNKADDIRDMIFEKIGRGATYIEAKGAYAKDPRPMLLCVINRRQVKAMKELVDQIDPNSFVIISSVSEVHGEGFLNRHKKEERELDDDQRLEML</sequence>
<keyword evidence="4 6" id="KW-1133">Transmembrane helix</keyword>
<dbReference type="PIRSF" id="PIRSF006483">
    <property type="entry name" value="Membrane_protein_YitT"/>
    <property type="match status" value="1"/>
</dbReference>